<dbReference type="InterPro" id="IPR051173">
    <property type="entry name" value="Ca_channel_alpha-2/delta"/>
</dbReference>
<keyword evidence="7" id="KW-0325">Glycoprotein</keyword>
<evidence type="ECO:0000256" key="4">
    <source>
        <dbReference type="ARBA" id="ARBA00022837"/>
    </source>
</evidence>
<evidence type="ECO:0000256" key="2">
    <source>
        <dbReference type="ARBA" id="ARBA00022692"/>
    </source>
</evidence>
<dbReference type="GO" id="GO:0005891">
    <property type="term" value="C:voltage-gated calcium channel complex"/>
    <property type="evidence" value="ECO:0007669"/>
    <property type="project" value="TreeGrafter"/>
</dbReference>
<dbReference type="SUPFAM" id="SSF53300">
    <property type="entry name" value="vWA-like"/>
    <property type="match status" value="1"/>
</dbReference>
<feature type="coiled-coil region" evidence="8">
    <location>
        <begin position="26"/>
        <end position="57"/>
    </location>
</feature>
<evidence type="ECO:0000313" key="10">
    <source>
        <dbReference type="Ensembl" id="ENSSRHP00000090932.1"/>
    </source>
</evidence>
<protein>
    <submittedName>
        <fullName evidence="10">Calcium channel, voltage-dependent, alpha 2/delta subunit 2b</fullName>
    </submittedName>
</protein>
<feature type="domain" description="VWA N-terminal" evidence="9">
    <location>
        <begin position="51"/>
        <end position="168"/>
    </location>
</feature>
<dbReference type="AlphaFoldDB" id="A0A673MMM0"/>
<evidence type="ECO:0000256" key="1">
    <source>
        <dbReference type="ARBA" id="ARBA00004479"/>
    </source>
</evidence>
<evidence type="ECO:0000256" key="5">
    <source>
        <dbReference type="ARBA" id="ARBA00022989"/>
    </source>
</evidence>
<evidence type="ECO:0000256" key="8">
    <source>
        <dbReference type="SAM" id="Coils"/>
    </source>
</evidence>
<keyword evidence="3" id="KW-0732">Signal</keyword>
<dbReference type="PANTHER" id="PTHR10166">
    <property type="entry name" value="VOLTAGE-DEPENDENT CALCIUM CHANNEL SUBUNIT ALPHA-2/DELTA-RELATED"/>
    <property type="match status" value="1"/>
</dbReference>
<dbReference type="InterPro" id="IPR036465">
    <property type="entry name" value="vWFA_dom_sf"/>
</dbReference>
<keyword evidence="8" id="KW-0175">Coiled coil</keyword>
<evidence type="ECO:0000313" key="11">
    <source>
        <dbReference type="Proteomes" id="UP000472270"/>
    </source>
</evidence>
<keyword evidence="6" id="KW-0472">Membrane</keyword>
<evidence type="ECO:0000259" key="9">
    <source>
        <dbReference type="Pfam" id="PF08399"/>
    </source>
</evidence>
<keyword evidence="11" id="KW-1185">Reference proteome</keyword>
<dbReference type="PANTHER" id="PTHR10166:SF69">
    <property type="entry name" value="CALCIUM CHANNEL, VOLTAGE-DEPENDENT, ALPHA 2_DELTA SUBUNIT 2 ISOFORM X1"/>
    <property type="match status" value="1"/>
</dbReference>
<name>A0A673MMM0_9TELE</name>
<organism evidence="10 11">
    <name type="scientific">Sinocyclocheilus rhinocerous</name>
    <dbReference type="NCBI Taxonomy" id="307959"/>
    <lineage>
        <taxon>Eukaryota</taxon>
        <taxon>Metazoa</taxon>
        <taxon>Chordata</taxon>
        <taxon>Craniata</taxon>
        <taxon>Vertebrata</taxon>
        <taxon>Euteleostomi</taxon>
        <taxon>Actinopterygii</taxon>
        <taxon>Neopterygii</taxon>
        <taxon>Teleostei</taxon>
        <taxon>Ostariophysi</taxon>
        <taxon>Cypriniformes</taxon>
        <taxon>Cyprinidae</taxon>
        <taxon>Cyprininae</taxon>
        <taxon>Sinocyclocheilus</taxon>
    </lineage>
</organism>
<reference evidence="10" key="1">
    <citation type="submission" date="2025-08" db="UniProtKB">
        <authorList>
            <consortium name="Ensembl"/>
        </authorList>
    </citation>
    <scope>IDENTIFICATION</scope>
</reference>
<dbReference type="GO" id="GO:0005245">
    <property type="term" value="F:voltage-gated calcium channel activity"/>
    <property type="evidence" value="ECO:0007669"/>
    <property type="project" value="TreeGrafter"/>
</dbReference>
<keyword evidence="2" id="KW-0812">Transmembrane</keyword>
<dbReference type="InterPro" id="IPR013608">
    <property type="entry name" value="VWA_N"/>
</dbReference>
<evidence type="ECO:0000256" key="7">
    <source>
        <dbReference type="ARBA" id="ARBA00023180"/>
    </source>
</evidence>
<proteinExistence type="predicted"/>
<dbReference type="Proteomes" id="UP000472270">
    <property type="component" value="Unassembled WGS sequence"/>
</dbReference>
<comment type="subcellular location">
    <subcellularLocation>
        <location evidence="1">Membrane</location>
        <topology evidence="1">Single-pass type I membrane protein</topology>
    </subcellularLocation>
</comment>
<evidence type="ECO:0000256" key="6">
    <source>
        <dbReference type="ARBA" id="ARBA00023136"/>
    </source>
</evidence>
<reference evidence="10" key="2">
    <citation type="submission" date="2025-09" db="UniProtKB">
        <authorList>
            <consortium name="Ensembl"/>
        </authorList>
    </citation>
    <scope>IDENTIFICATION</scope>
</reference>
<keyword evidence="5" id="KW-1133">Transmembrane helix</keyword>
<accession>A0A673MMM0</accession>
<keyword evidence="4" id="KW-0106">Calcium</keyword>
<dbReference type="Pfam" id="PF08399">
    <property type="entry name" value="VWA_N"/>
    <property type="match status" value="1"/>
</dbReference>
<sequence>GVMRLQIYGEKRRQFSLVRNKPREIVEKVATDIERLLAKKRKALEKLASEAERLQKDHRWQDGIKENIEYYNSKAEMDYDGEDIDSQMSLKLEFMYDPNFKNHVNYSHTAVQIPTDIYKGAPVILNELNWTQALERVFIENSRDDPSLLWQAFGSATGVTRYYPAAPWKAPDKIDLYDVRRRPWYIQGASSPKDMVILVDVSGSVSGLTLKLIKASVTEMLDTLSDDDYVNVARVSQLLLIVRVFTFSVGQHNYDVKCLKECVWQEYLDVLGRPMVLAGRSAKQVQWTNVYQDALVRVASPPAVCETYGPLWFRHTLMPHKAL</sequence>
<evidence type="ECO:0000256" key="3">
    <source>
        <dbReference type="ARBA" id="ARBA00022729"/>
    </source>
</evidence>
<dbReference type="Ensembl" id="ENSSRHT00000093384.1">
    <property type="protein sequence ID" value="ENSSRHP00000090932.1"/>
    <property type="gene ID" value="ENSSRHG00000044870.1"/>
</dbReference>